<dbReference type="PROSITE" id="PS50893">
    <property type="entry name" value="ABC_TRANSPORTER_2"/>
    <property type="match status" value="1"/>
</dbReference>
<accession>A0ABP5I8Q9</accession>
<dbReference type="CDD" id="cd03255">
    <property type="entry name" value="ABC_MJ0796_LolCDE_FtsE"/>
    <property type="match status" value="1"/>
</dbReference>
<proteinExistence type="predicted"/>
<feature type="domain" description="ABC transporter" evidence="4">
    <location>
        <begin position="7"/>
        <end position="227"/>
    </location>
</feature>
<gene>
    <name evidence="5" type="ORF">GCM10009823_13530</name>
</gene>
<dbReference type="Gene3D" id="3.40.50.300">
    <property type="entry name" value="P-loop containing nucleotide triphosphate hydrolases"/>
    <property type="match status" value="1"/>
</dbReference>
<dbReference type="Pfam" id="PF00005">
    <property type="entry name" value="ABC_tran"/>
    <property type="match status" value="1"/>
</dbReference>
<dbReference type="PANTHER" id="PTHR24220:SF86">
    <property type="entry name" value="ABC TRANSPORTER ABCH.1"/>
    <property type="match status" value="1"/>
</dbReference>
<dbReference type="Proteomes" id="UP001500984">
    <property type="component" value="Unassembled WGS sequence"/>
</dbReference>
<organism evidence="5 6">
    <name type="scientific">Brevibacterium salitolerans</name>
    <dbReference type="NCBI Taxonomy" id="1403566"/>
    <lineage>
        <taxon>Bacteria</taxon>
        <taxon>Bacillati</taxon>
        <taxon>Actinomycetota</taxon>
        <taxon>Actinomycetes</taxon>
        <taxon>Micrococcales</taxon>
        <taxon>Brevibacteriaceae</taxon>
        <taxon>Brevibacterium</taxon>
    </lineage>
</organism>
<evidence type="ECO:0000256" key="2">
    <source>
        <dbReference type="ARBA" id="ARBA00022741"/>
    </source>
</evidence>
<keyword evidence="6" id="KW-1185">Reference proteome</keyword>
<keyword evidence="1" id="KW-0813">Transport</keyword>
<evidence type="ECO:0000313" key="5">
    <source>
        <dbReference type="EMBL" id="GAA2094488.1"/>
    </source>
</evidence>
<evidence type="ECO:0000256" key="3">
    <source>
        <dbReference type="ARBA" id="ARBA00022840"/>
    </source>
</evidence>
<evidence type="ECO:0000256" key="1">
    <source>
        <dbReference type="ARBA" id="ARBA00022448"/>
    </source>
</evidence>
<keyword evidence="3 5" id="KW-0067">ATP-binding</keyword>
<dbReference type="InterPro" id="IPR017911">
    <property type="entry name" value="MacB-like_ATP-bd"/>
</dbReference>
<dbReference type="SUPFAM" id="SSF52540">
    <property type="entry name" value="P-loop containing nucleoside triphosphate hydrolases"/>
    <property type="match status" value="1"/>
</dbReference>
<dbReference type="InterPro" id="IPR027417">
    <property type="entry name" value="P-loop_NTPase"/>
</dbReference>
<dbReference type="EMBL" id="BAAAPZ010000004">
    <property type="protein sequence ID" value="GAA2094488.1"/>
    <property type="molecule type" value="Genomic_DNA"/>
</dbReference>
<dbReference type="InterPro" id="IPR015854">
    <property type="entry name" value="ABC_transpr_LolD-like"/>
</dbReference>
<keyword evidence="2" id="KW-0547">Nucleotide-binding</keyword>
<evidence type="ECO:0000259" key="4">
    <source>
        <dbReference type="PROSITE" id="PS50893"/>
    </source>
</evidence>
<comment type="caution">
    <text evidence="5">The sequence shown here is derived from an EMBL/GenBank/DDBJ whole genome shotgun (WGS) entry which is preliminary data.</text>
</comment>
<dbReference type="SMART" id="SM00382">
    <property type="entry name" value="AAA"/>
    <property type="match status" value="1"/>
</dbReference>
<dbReference type="InterPro" id="IPR003593">
    <property type="entry name" value="AAA+_ATPase"/>
</dbReference>
<dbReference type="PROSITE" id="PS00211">
    <property type="entry name" value="ABC_TRANSPORTER_1"/>
    <property type="match status" value="1"/>
</dbReference>
<protein>
    <submittedName>
        <fullName evidence="5">ABC transporter ATP-binding protein</fullName>
    </submittedName>
</protein>
<dbReference type="InterPro" id="IPR003439">
    <property type="entry name" value="ABC_transporter-like_ATP-bd"/>
</dbReference>
<sequence length="227" mass="24099">MVSAPLLRLEGVARTVTLPDGGALQILRSVDLTVEEGDHVGIVGRSGTGKSTLLNILGLLDRPTAGTVELDGVPAATFSARRAAQVRGRQIGFVFQQFNLLPGRTALENVAHPLLYGTAAEVRTRKRRALEVLERLGLAHRAAQLPARLSGGEQQRVAIARALVRRPRLLLADEPTGALDVETGGVVMDLLAETAAESSAALITITHDAAIASRANRRFTLEGGELR</sequence>
<dbReference type="InterPro" id="IPR017871">
    <property type="entry name" value="ABC_transporter-like_CS"/>
</dbReference>
<name>A0ABP5I8Q9_9MICO</name>
<dbReference type="GO" id="GO:0005524">
    <property type="term" value="F:ATP binding"/>
    <property type="evidence" value="ECO:0007669"/>
    <property type="project" value="UniProtKB-KW"/>
</dbReference>
<dbReference type="PANTHER" id="PTHR24220">
    <property type="entry name" value="IMPORT ATP-BINDING PROTEIN"/>
    <property type="match status" value="1"/>
</dbReference>
<evidence type="ECO:0000313" key="6">
    <source>
        <dbReference type="Proteomes" id="UP001500984"/>
    </source>
</evidence>
<reference evidence="6" key="1">
    <citation type="journal article" date="2019" name="Int. J. Syst. Evol. Microbiol.">
        <title>The Global Catalogue of Microorganisms (GCM) 10K type strain sequencing project: providing services to taxonomists for standard genome sequencing and annotation.</title>
        <authorList>
            <consortium name="The Broad Institute Genomics Platform"/>
            <consortium name="The Broad Institute Genome Sequencing Center for Infectious Disease"/>
            <person name="Wu L."/>
            <person name="Ma J."/>
        </authorList>
    </citation>
    <scope>NUCLEOTIDE SEQUENCE [LARGE SCALE GENOMIC DNA]</scope>
    <source>
        <strain evidence="6">JCM 15900</strain>
    </source>
</reference>